<dbReference type="SUPFAM" id="SSF52343">
    <property type="entry name" value="Ferredoxin reductase-like, C-terminal NADP-linked domain"/>
    <property type="match status" value="1"/>
</dbReference>
<evidence type="ECO:0000256" key="4">
    <source>
        <dbReference type="ARBA" id="ARBA00022723"/>
    </source>
</evidence>
<dbReference type="GO" id="GO:0051537">
    <property type="term" value="F:2 iron, 2 sulfur cluster binding"/>
    <property type="evidence" value="ECO:0007669"/>
    <property type="project" value="UniProtKB-KW"/>
</dbReference>
<dbReference type="Proteomes" id="UP000005951">
    <property type="component" value="Unassembled WGS sequence"/>
</dbReference>
<dbReference type="PANTHER" id="PTHR47354:SF1">
    <property type="entry name" value="CARNITINE MONOOXYGENASE REDUCTASE SUBUNIT"/>
    <property type="match status" value="1"/>
</dbReference>
<accession>K8XP82</accession>
<evidence type="ECO:0000313" key="10">
    <source>
        <dbReference type="EMBL" id="EKT83269.1"/>
    </source>
</evidence>
<comment type="caution">
    <text evidence="10">The sequence shown here is derived from an EMBL/GenBank/DDBJ whole genome shotgun (WGS) entry which is preliminary data.</text>
</comment>
<evidence type="ECO:0000256" key="2">
    <source>
        <dbReference type="ARBA" id="ARBA00022630"/>
    </source>
</evidence>
<evidence type="ECO:0000313" key="11">
    <source>
        <dbReference type="Proteomes" id="UP000005951"/>
    </source>
</evidence>
<dbReference type="Pfam" id="PF00175">
    <property type="entry name" value="NAD_binding_1"/>
    <property type="match status" value="1"/>
</dbReference>
<keyword evidence="6" id="KW-0408">Iron</keyword>
<dbReference type="InterPro" id="IPR012675">
    <property type="entry name" value="Beta-grasp_dom_sf"/>
</dbReference>
<dbReference type="InterPro" id="IPR017938">
    <property type="entry name" value="Riboflavin_synthase-like_b-brl"/>
</dbReference>
<sequence length="326" mass="35017">MIDTDTSLPTSTENRMTLTVAARTVVADAVVELTLAHPAGWPLPQWTPGAHLDLVLGPNLVRQYSLCGDPGDRSAYRVAVLREPNSRGGSLAVHDLLTVGATLDTQGPRNNFELVDAQEYLFIAGGIGITPLLPMIATAEAQGIPFRLVYGGRTRSSMAYVENLENRYPGRVTICPQDEVGHLDLPTILGEHRPGRRVFTCGPGPLLDAIDSYCTSWPAGAVNMERFRAKAADPGSVDTEFEVELALSGVTVSVPADRSILDVVEEAGALVVSSCREGTCGSCETPILEGEADHRDSLLTQEEKDANETMFICVSRACSKRIVLDL</sequence>
<dbReference type="SUPFAM" id="SSF63380">
    <property type="entry name" value="Riboflavin synthase domain-like"/>
    <property type="match status" value="1"/>
</dbReference>
<evidence type="ECO:0000256" key="1">
    <source>
        <dbReference type="ARBA" id="ARBA00001974"/>
    </source>
</evidence>
<proteinExistence type="predicted"/>
<dbReference type="InterPro" id="IPR006058">
    <property type="entry name" value="2Fe2S_fd_BS"/>
</dbReference>
<dbReference type="CDD" id="cd06185">
    <property type="entry name" value="PDR_like"/>
    <property type="match status" value="1"/>
</dbReference>
<dbReference type="AlphaFoldDB" id="K8XP82"/>
<dbReference type="Gene3D" id="3.40.50.80">
    <property type="entry name" value="Nucleotide-binding domain of ferredoxin-NADP reductase (FNR) module"/>
    <property type="match status" value="1"/>
</dbReference>
<dbReference type="GO" id="GO:0046872">
    <property type="term" value="F:metal ion binding"/>
    <property type="evidence" value="ECO:0007669"/>
    <property type="project" value="UniProtKB-KW"/>
</dbReference>
<gene>
    <name evidence="10" type="ORF">WSS_A07969</name>
</gene>
<dbReference type="PROSITE" id="PS51085">
    <property type="entry name" value="2FE2S_FER_2"/>
    <property type="match status" value="1"/>
</dbReference>
<reference evidence="10 11" key="1">
    <citation type="journal article" date="2013" name="Genome Announc.">
        <title>Draft Genome Sequence of Rhodococcus opacus Strain M213 Shows a Diverse Catabolic Potential.</title>
        <authorList>
            <person name="Pathak A."/>
            <person name="Green S.J."/>
            <person name="Ogram A."/>
            <person name="Chauhan A."/>
        </authorList>
    </citation>
    <scope>NUCLEOTIDE SEQUENCE [LARGE SCALE GENOMIC DNA]</scope>
    <source>
        <strain evidence="10 11">M213</strain>
    </source>
</reference>
<dbReference type="InterPro" id="IPR017927">
    <property type="entry name" value="FAD-bd_FR_type"/>
</dbReference>
<dbReference type="InterPro" id="IPR036010">
    <property type="entry name" value="2Fe-2S_ferredoxin-like_sf"/>
</dbReference>
<evidence type="ECO:0000256" key="5">
    <source>
        <dbReference type="ARBA" id="ARBA00023002"/>
    </source>
</evidence>
<keyword evidence="5" id="KW-0560">Oxidoreductase</keyword>
<dbReference type="CDD" id="cd00207">
    <property type="entry name" value="fer2"/>
    <property type="match status" value="1"/>
</dbReference>
<dbReference type="GO" id="GO:0051213">
    <property type="term" value="F:dioxygenase activity"/>
    <property type="evidence" value="ECO:0007669"/>
    <property type="project" value="UniProtKB-KW"/>
</dbReference>
<evidence type="ECO:0000256" key="3">
    <source>
        <dbReference type="ARBA" id="ARBA00022714"/>
    </source>
</evidence>
<dbReference type="PANTHER" id="PTHR47354">
    <property type="entry name" value="NADH OXIDOREDUCTASE HCR"/>
    <property type="match status" value="1"/>
</dbReference>
<keyword evidence="10" id="KW-0223">Dioxygenase</keyword>
<keyword evidence="4" id="KW-0479">Metal-binding</keyword>
<evidence type="ECO:0000256" key="7">
    <source>
        <dbReference type="ARBA" id="ARBA00023014"/>
    </source>
</evidence>
<dbReference type="InterPro" id="IPR050415">
    <property type="entry name" value="MRET"/>
</dbReference>
<dbReference type="InterPro" id="IPR001433">
    <property type="entry name" value="OxRdtase_FAD/NAD-bd"/>
</dbReference>
<comment type="cofactor">
    <cofactor evidence="1">
        <name>FAD</name>
        <dbReference type="ChEBI" id="CHEBI:57692"/>
    </cofactor>
</comment>
<dbReference type="Gene3D" id="2.40.30.10">
    <property type="entry name" value="Translation factors"/>
    <property type="match status" value="1"/>
</dbReference>
<keyword evidence="7" id="KW-0411">Iron-sulfur</keyword>
<feature type="domain" description="FAD-binding FR-type" evidence="9">
    <location>
        <begin position="13"/>
        <end position="115"/>
    </location>
</feature>
<feature type="domain" description="2Fe-2S ferredoxin-type" evidence="8">
    <location>
        <begin position="241"/>
        <end position="326"/>
    </location>
</feature>
<evidence type="ECO:0000259" key="8">
    <source>
        <dbReference type="PROSITE" id="PS51085"/>
    </source>
</evidence>
<dbReference type="RefSeq" id="WP_005254732.1">
    <property type="nucleotide sequence ID" value="NZ_AJYC02000023.1"/>
</dbReference>
<dbReference type="PROSITE" id="PS51384">
    <property type="entry name" value="FAD_FR"/>
    <property type="match status" value="1"/>
</dbReference>
<dbReference type="Pfam" id="PF00111">
    <property type="entry name" value="Fer2"/>
    <property type="match status" value="1"/>
</dbReference>
<dbReference type="InterPro" id="IPR001041">
    <property type="entry name" value="2Fe-2S_ferredoxin-type"/>
</dbReference>
<dbReference type="EMBL" id="AJYC02000023">
    <property type="protein sequence ID" value="EKT83269.1"/>
    <property type="molecule type" value="Genomic_DNA"/>
</dbReference>
<dbReference type="PROSITE" id="PS00197">
    <property type="entry name" value="2FE2S_FER_1"/>
    <property type="match status" value="1"/>
</dbReference>
<dbReference type="InterPro" id="IPR039261">
    <property type="entry name" value="FNR_nucleotide-bd"/>
</dbReference>
<dbReference type="Gene3D" id="3.10.20.30">
    <property type="match status" value="1"/>
</dbReference>
<evidence type="ECO:0000256" key="6">
    <source>
        <dbReference type="ARBA" id="ARBA00023004"/>
    </source>
</evidence>
<evidence type="ECO:0000259" key="9">
    <source>
        <dbReference type="PROSITE" id="PS51384"/>
    </source>
</evidence>
<name>K8XP82_RHOOP</name>
<dbReference type="PRINTS" id="PR00409">
    <property type="entry name" value="PHDIOXRDTASE"/>
</dbReference>
<dbReference type="SUPFAM" id="SSF54292">
    <property type="entry name" value="2Fe-2S ferredoxin-like"/>
    <property type="match status" value="1"/>
</dbReference>
<keyword evidence="2" id="KW-0285">Flavoprotein</keyword>
<keyword evidence="3" id="KW-0001">2Fe-2S</keyword>
<organism evidence="10 11">
    <name type="scientific">Rhodococcus opacus M213</name>
    <dbReference type="NCBI Taxonomy" id="1129896"/>
    <lineage>
        <taxon>Bacteria</taxon>
        <taxon>Bacillati</taxon>
        <taxon>Actinomycetota</taxon>
        <taxon>Actinomycetes</taxon>
        <taxon>Mycobacteriales</taxon>
        <taxon>Nocardiaceae</taxon>
        <taxon>Rhodococcus</taxon>
    </lineage>
</organism>
<protein>
    <submittedName>
        <fullName evidence="10">Phthalate 4,5-dioxygenase</fullName>
    </submittedName>
</protein>